<evidence type="ECO:0000256" key="2">
    <source>
        <dbReference type="SAM" id="SignalP"/>
    </source>
</evidence>
<feature type="signal peptide" evidence="2">
    <location>
        <begin position="1"/>
        <end position="32"/>
    </location>
</feature>
<feature type="chain" id="PRO_5037089602" evidence="2">
    <location>
        <begin position="33"/>
        <end position="252"/>
    </location>
</feature>
<keyword evidence="1" id="KW-1133">Transmembrane helix</keyword>
<dbReference type="Proteomes" id="UP000814243">
    <property type="component" value="Unassembled WGS sequence"/>
</dbReference>
<name>A0A922MXE0_SPOEX</name>
<organism evidence="3 4">
    <name type="scientific">Spodoptera exigua</name>
    <name type="common">Beet armyworm</name>
    <name type="synonym">Noctua fulgens</name>
    <dbReference type="NCBI Taxonomy" id="7107"/>
    <lineage>
        <taxon>Eukaryota</taxon>
        <taxon>Metazoa</taxon>
        <taxon>Ecdysozoa</taxon>
        <taxon>Arthropoda</taxon>
        <taxon>Hexapoda</taxon>
        <taxon>Insecta</taxon>
        <taxon>Pterygota</taxon>
        <taxon>Neoptera</taxon>
        <taxon>Endopterygota</taxon>
        <taxon>Lepidoptera</taxon>
        <taxon>Glossata</taxon>
        <taxon>Ditrysia</taxon>
        <taxon>Noctuoidea</taxon>
        <taxon>Noctuidae</taxon>
        <taxon>Amphipyrinae</taxon>
        <taxon>Spodoptera</taxon>
    </lineage>
</organism>
<reference evidence="3" key="1">
    <citation type="journal article" date="2021" name="G3 (Bethesda)">
        <title>Genome and transcriptome analysis of the beet armyworm Spodoptera exigua reveals targets for pest control. .</title>
        <authorList>
            <person name="Simon S."/>
            <person name="Breeschoten T."/>
            <person name="Jansen H.J."/>
            <person name="Dirks R.P."/>
            <person name="Schranz M.E."/>
            <person name="Ros V.I.D."/>
        </authorList>
    </citation>
    <scope>NUCLEOTIDE SEQUENCE</scope>
    <source>
        <strain evidence="3">TB_SE_WUR_2020</strain>
    </source>
</reference>
<sequence length="252" mass="29152">MDTIGALRTSRIKWRLNSLLTLYILLFTQCKGDTSHDITKTDLKLDNNLDSIHCHSCYSSSTTESHVEKYVDVVDDIVGQLNTFTDQHLNLNKTVVYLEKTVEDMLDRALSNDRFKIFDGVEVKPVGGNDTKVEKKSDEGRALFSKYTYEYRIYQKVKDFVNTHILSINLPMAAKYDKVECLLEKFKLGKIYFVTFCTILIVFGIVSNVWRVRPQQILHTDSNRRTGAYKDNTFCNVPAKHFGKLWEDAEQR</sequence>
<keyword evidence="2" id="KW-0732">Signal</keyword>
<comment type="caution">
    <text evidence="3">The sequence shown here is derived from an EMBL/GenBank/DDBJ whole genome shotgun (WGS) entry which is preliminary data.</text>
</comment>
<protein>
    <submittedName>
        <fullName evidence="3">Uncharacterized protein</fullName>
    </submittedName>
</protein>
<dbReference type="InterPro" id="IPR012464">
    <property type="entry name" value="DUF1676"/>
</dbReference>
<dbReference type="Pfam" id="PF07898">
    <property type="entry name" value="DUF1676"/>
    <property type="match status" value="1"/>
</dbReference>
<gene>
    <name evidence="3" type="ORF">HF086_011852</name>
</gene>
<feature type="transmembrane region" description="Helical" evidence="1">
    <location>
        <begin position="191"/>
        <end position="210"/>
    </location>
</feature>
<dbReference type="AlphaFoldDB" id="A0A922MXE0"/>
<evidence type="ECO:0000256" key="1">
    <source>
        <dbReference type="SAM" id="Phobius"/>
    </source>
</evidence>
<evidence type="ECO:0000313" key="3">
    <source>
        <dbReference type="EMBL" id="KAH9644683.1"/>
    </source>
</evidence>
<proteinExistence type="predicted"/>
<accession>A0A922MXE0</accession>
<keyword evidence="1" id="KW-0812">Transmembrane</keyword>
<keyword evidence="1" id="KW-0472">Membrane</keyword>
<evidence type="ECO:0000313" key="4">
    <source>
        <dbReference type="Proteomes" id="UP000814243"/>
    </source>
</evidence>
<dbReference type="EMBL" id="JACEFF010000073">
    <property type="protein sequence ID" value="KAH9644683.1"/>
    <property type="molecule type" value="Genomic_DNA"/>
</dbReference>